<dbReference type="InterPro" id="IPR001633">
    <property type="entry name" value="EAL_dom"/>
</dbReference>
<dbReference type="SUPFAM" id="SSF55785">
    <property type="entry name" value="PYP-like sensor domain (PAS domain)"/>
    <property type="match status" value="2"/>
</dbReference>
<feature type="domain" description="GGDEF" evidence="4">
    <location>
        <begin position="444"/>
        <end position="577"/>
    </location>
</feature>
<dbReference type="RefSeq" id="WP_197547730.1">
    <property type="nucleotide sequence ID" value="NZ_CP063164.1"/>
</dbReference>
<dbReference type="Gene3D" id="2.10.70.100">
    <property type="match status" value="1"/>
</dbReference>
<dbReference type="PROSITE" id="PS50887">
    <property type="entry name" value="GGDEF"/>
    <property type="match status" value="1"/>
</dbReference>
<dbReference type="NCBIfam" id="TIGR00254">
    <property type="entry name" value="GGDEF"/>
    <property type="match status" value="1"/>
</dbReference>
<dbReference type="InterPro" id="IPR043128">
    <property type="entry name" value="Rev_trsase/Diguanyl_cyclase"/>
</dbReference>
<comment type="catalytic activity">
    <reaction evidence="1">
        <text>3',3'-c-di-GMP + H2O = 5'-phosphoguanylyl(3'-&gt;5')guanosine + H(+)</text>
        <dbReference type="Rhea" id="RHEA:24902"/>
        <dbReference type="ChEBI" id="CHEBI:15377"/>
        <dbReference type="ChEBI" id="CHEBI:15378"/>
        <dbReference type="ChEBI" id="CHEBI:58754"/>
        <dbReference type="ChEBI" id="CHEBI:58805"/>
        <dbReference type="EC" id="3.1.4.52"/>
    </reaction>
    <physiologicalReaction direction="left-to-right" evidence="1">
        <dbReference type="Rhea" id="RHEA:24903"/>
    </physiologicalReaction>
</comment>
<feature type="domain" description="PAC" evidence="2">
    <location>
        <begin position="225"/>
        <end position="277"/>
    </location>
</feature>
<reference evidence="5 6" key="1">
    <citation type="submission" date="2020-10" db="EMBL/GenBank/DDBJ databases">
        <title>The genome of sulfurovum sp.</title>
        <authorList>
            <person name="Xie S."/>
            <person name="Shao Z."/>
            <person name="Jiang L."/>
        </authorList>
    </citation>
    <scope>NUCLEOTIDE SEQUENCE [LARGE SCALE GENOMIC DNA]</scope>
    <source>
        <strain evidence="5 6">ST-419</strain>
    </source>
</reference>
<dbReference type="Pfam" id="PF00990">
    <property type="entry name" value="GGDEF"/>
    <property type="match status" value="1"/>
</dbReference>
<dbReference type="Gene3D" id="3.30.450.20">
    <property type="entry name" value="PAS domain"/>
    <property type="match status" value="2"/>
</dbReference>
<dbReference type="InterPro" id="IPR052155">
    <property type="entry name" value="Biofilm_reg_signaling"/>
</dbReference>
<dbReference type="CDD" id="cd01949">
    <property type="entry name" value="GGDEF"/>
    <property type="match status" value="1"/>
</dbReference>
<dbReference type="PROSITE" id="PS50883">
    <property type="entry name" value="EAL"/>
    <property type="match status" value="1"/>
</dbReference>
<dbReference type="InterPro" id="IPR013655">
    <property type="entry name" value="PAS_fold_3"/>
</dbReference>
<dbReference type="AlphaFoldDB" id="A0A7M1S0W3"/>
<dbReference type="InterPro" id="IPR000700">
    <property type="entry name" value="PAS-assoc_C"/>
</dbReference>
<dbReference type="Proteomes" id="UP000595074">
    <property type="component" value="Chromosome"/>
</dbReference>
<proteinExistence type="predicted"/>
<evidence type="ECO:0000313" key="5">
    <source>
        <dbReference type="EMBL" id="QOR61058.1"/>
    </source>
</evidence>
<keyword evidence="6" id="KW-1185">Reference proteome</keyword>
<dbReference type="InterPro" id="IPR035965">
    <property type="entry name" value="PAS-like_dom_sf"/>
</dbReference>
<dbReference type="SMART" id="SM00086">
    <property type="entry name" value="PAC"/>
    <property type="match status" value="2"/>
</dbReference>
<dbReference type="InterPro" id="IPR013656">
    <property type="entry name" value="PAS_4"/>
</dbReference>
<dbReference type="FunFam" id="3.30.70.270:FF:000001">
    <property type="entry name" value="Diguanylate cyclase domain protein"/>
    <property type="match status" value="1"/>
</dbReference>
<accession>A0A7M1S0W3</accession>
<dbReference type="FunFam" id="3.20.20.450:FF:000001">
    <property type="entry name" value="Cyclic di-GMP phosphodiesterase yahA"/>
    <property type="match status" value="1"/>
</dbReference>
<dbReference type="EMBL" id="CP063164">
    <property type="protein sequence ID" value="QOR61058.1"/>
    <property type="molecule type" value="Genomic_DNA"/>
</dbReference>
<protein>
    <submittedName>
        <fullName evidence="5">EAL domain-containing protein</fullName>
    </submittedName>
</protein>
<evidence type="ECO:0000259" key="4">
    <source>
        <dbReference type="PROSITE" id="PS50887"/>
    </source>
</evidence>
<evidence type="ECO:0000256" key="1">
    <source>
        <dbReference type="ARBA" id="ARBA00051114"/>
    </source>
</evidence>
<dbReference type="InterPro" id="IPR000014">
    <property type="entry name" value="PAS"/>
</dbReference>
<feature type="domain" description="EAL" evidence="3">
    <location>
        <begin position="586"/>
        <end position="840"/>
    </location>
</feature>
<organism evidence="5 6">
    <name type="scientific">Sulfurovum indicum</name>
    <dbReference type="NCBI Taxonomy" id="2779528"/>
    <lineage>
        <taxon>Bacteria</taxon>
        <taxon>Pseudomonadati</taxon>
        <taxon>Campylobacterota</taxon>
        <taxon>Epsilonproteobacteria</taxon>
        <taxon>Campylobacterales</taxon>
        <taxon>Sulfurovaceae</taxon>
        <taxon>Sulfurovum</taxon>
    </lineage>
</organism>
<feature type="domain" description="PAC" evidence="2">
    <location>
        <begin position="353"/>
        <end position="405"/>
    </location>
</feature>
<dbReference type="PANTHER" id="PTHR44757:SF2">
    <property type="entry name" value="BIOFILM ARCHITECTURE MAINTENANCE PROTEIN MBAA"/>
    <property type="match status" value="1"/>
</dbReference>
<sequence>MDKNPLLWALYEISMHIGNTLELKKMLGETATVMLSRLNCSSASVYQKQDNDKSKLLYTKPKVLRKKEEHLSVVQKLEKKFYEDNRHFLEYKVNQIYYYLFELKDFGFLVLTKSDEPLDNIVLKSLTKLNLKLTYAIKACIDNAQLYESKAQLATAQRIAHLGSWTTIFPSMHIHWDDEIFRIFGEEPQSFTPTYRYLRRHLTKKSQKKMRKALYLITHMKKAYYDGVFKIIKRDGSVGYVQIQSKILCDTRSRITYVAGTTFDITKQKQLEQEIRKESNLLKTIINTIPIRIFWKDLESRYLGCNNLFAQDANLQDESHILGKDDYEMPWRSEADMYRAMDKQVIREGTVKLNIEEPVTYKNGQTRWISTSKVPLIDESGKIFGILGTYMDITAKKENERQLELQRDALEHQAYHDALTGLPNRLLFLDRLDQYIHKAHRHKSKVAVLFVDMDRFKEINDSFGHEFGDETIREVSKRLKSRIRSTDTIARFGGDEFIMIFNDINDPLMVVEIVQKIMQSMDEPIIINGHRIYVSLSIGISIYPDDTDTAADLLKNADAAMYKAKYDGRNTYKFYTEDMTEKAFERLALESNLRQAIQDESFMLYFQPQIDGERDRIIGMEALIRWKDKNGEFIPPDKFIPIAEETRLIVPLGEWILRTGMQQMVQWYAKGLNPGKLAINLSMLQLQKHDFVSMLKSMLKETKCQPNWLEIEVTESQIMQKPEQTILTLQMISKLGIGISVDDFGTGYSSLSYLNRFPIDTLKIDQSFINGIPDNMENAAIIQAVIALAKTLNLDVIAEGVETEEQKTFLMNNGCHSIQGYLYARPMPSDKMEKLLKEAL</sequence>
<dbReference type="Pfam" id="PF08447">
    <property type="entry name" value="PAS_3"/>
    <property type="match status" value="1"/>
</dbReference>
<dbReference type="GO" id="GO:0071111">
    <property type="term" value="F:cyclic-guanylate-specific phosphodiesterase activity"/>
    <property type="evidence" value="ECO:0007669"/>
    <property type="project" value="UniProtKB-EC"/>
</dbReference>
<dbReference type="InterPro" id="IPR000160">
    <property type="entry name" value="GGDEF_dom"/>
</dbReference>
<dbReference type="InterPro" id="IPR001610">
    <property type="entry name" value="PAC"/>
</dbReference>
<dbReference type="InterPro" id="IPR035919">
    <property type="entry name" value="EAL_sf"/>
</dbReference>
<dbReference type="Pfam" id="PF00563">
    <property type="entry name" value="EAL"/>
    <property type="match status" value="1"/>
</dbReference>
<dbReference type="PANTHER" id="PTHR44757">
    <property type="entry name" value="DIGUANYLATE CYCLASE DGCP"/>
    <property type="match status" value="1"/>
</dbReference>
<dbReference type="GO" id="GO:0071732">
    <property type="term" value="P:cellular response to nitric oxide"/>
    <property type="evidence" value="ECO:0007669"/>
    <property type="project" value="UniProtKB-ARBA"/>
</dbReference>
<dbReference type="KEGG" id="sinu:IMZ28_06205"/>
<dbReference type="Pfam" id="PF08448">
    <property type="entry name" value="PAS_4"/>
    <property type="match status" value="1"/>
</dbReference>
<dbReference type="CDD" id="cd01948">
    <property type="entry name" value="EAL"/>
    <property type="match status" value="1"/>
</dbReference>
<dbReference type="Gene3D" id="3.20.20.450">
    <property type="entry name" value="EAL domain"/>
    <property type="match status" value="1"/>
</dbReference>
<evidence type="ECO:0000313" key="6">
    <source>
        <dbReference type="Proteomes" id="UP000595074"/>
    </source>
</evidence>
<dbReference type="Gene3D" id="3.30.70.270">
    <property type="match status" value="1"/>
</dbReference>
<dbReference type="InterPro" id="IPR029787">
    <property type="entry name" value="Nucleotide_cyclase"/>
</dbReference>
<evidence type="ECO:0000259" key="2">
    <source>
        <dbReference type="PROSITE" id="PS50113"/>
    </source>
</evidence>
<dbReference type="SUPFAM" id="SSF55073">
    <property type="entry name" value="Nucleotide cyclase"/>
    <property type="match status" value="1"/>
</dbReference>
<dbReference type="SUPFAM" id="SSF141868">
    <property type="entry name" value="EAL domain-like"/>
    <property type="match status" value="1"/>
</dbReference>
<evidence type="ECO:0000259" key="3">
    <source>
        <dbReference type="PROSITE" id="PS50883"/>
    </source>
</evidence>
<name>A0A7M1S0W3_9BACT</name>
<dbReference type="PROSITE" id="PS50113">
    <property type="entry name" value="PAC"/>
    <property type="match status" value="2"/>
</dbReference>
<dbReference type="NCBIfam" id="TIGR00229">
    <property type="entry name" value="sensory_box"/>
    <property type="match status" value="1"/>
</dbReference>
<dbReference type="SMART" id="SM00052">
    <property type="entry name" value="EAL"/>
    <property type="match status" value="1"/>
</dbReference>
<dbReference type="SMART" id="SM00267">
    <property type="entry name" value="GGDEF"/>
    <property type="match status" value="1"/>
</dbReference>
<gene>
    <name evidence="5" type="ORF">IMZ28_06205</name>
</gene>